<dbReference type="OrthoDB" id="1911848at2759"/>
<dbReference type="AlphaFoldDB" id="A0A9P4K428"/>
<dbReference type="EMBL" id="ML986664">
    <property type="protein sequence ID" value="KAF2261110.1"/>
    <property type="molecule type" value="Genomic_DNA"/>
</dbReference>
<gene>
    <name evidence="2" type="ORF">CC78DRAFT_570749</name>
</gene>
<keyword evidence="3" id="KW-1185">Reference proteome</keyword>
<sequence length="498" mass="55750">MGSASRLQLRALHVRGYKQRGRFEVLAACAKGLQTPLLGKASFTQAFLDAFSKPVLKEEITARELRGIIDAKAEPSSIRHAKSSVVEKDGEIVSSALEAIQTGVNSVNTAIETPLALGLKRADVAEAIAEIDTISADVSNTVLLREKVLGAQCTNDSSFLIERSKISFPNTTDRFVPTEAQDQEIILKFFNYKPDKNGQPYPETVQQLENMSALLCHRKRLSFHILPCLGYPQVPLGRRIQVAHALVTALENVHRVGWVYKEIRSENICFFPATTDSDNPSDFKVDYTSPWLFGFKYARAADAGTKLEEDHAQIRNLYRYPRRWSSPTVKYTRAHDIYALGIVLLKIALWKEISLIASINFEKRLYRKSCHCTAARDHCNTSRIRNDTVAYKPYVDILRSSLPLSHTTGIPSIRLWQQELALALLPGRLSILGQHGNCLHSLRTQLLIRIDDILETTKRKHATTFSTDRFLRSLSPGATAKQKGSDAKVNPMIPLAED</sequence>
<proteinExistence type="predicted"/>
<dbReference type="PANTHER" id="PTHR37542">
    <property type="entry name" value="HELO DOMAIN-CONTAINING PROTEIN-RELATED"/>
    <property type="match status" value="1"/>
</dbReference>
<comment type="caution">
    <text evidence="2">The sequence shown here is derived from an EMBL/GenBank/DDBJ whole genome shotgun (WGS) entry which is preliminary data.</text>
</comment>
<accession>A0A9P4K428</accession>
<dbReference type="PANTHER" id="PTHR37542:SF1">
    <property type="entry name" value="PRION-INHIBITION AND PROPAGATION HELO DOMAIN-CONTAINING PROTEIN"/>
    <property type="match status" value="1"/>
</dbReference>
<name>A0A9P4K428_9PLEO</name>
<dbReference type="SUPFAM" id="SSF56112">
    <property type="entry name" value="Protein kinase-like (PK-like)"/>
    <property type="match status" value="1"/>
</dbReference>
<dbReference type="InterPro" id="IPR011009">
    <property type="entry name" value="Kinase-like_dom_sf"/>
</dbReference>
<dbReference type="Gene3D" id="1.10.510.10">
    <property type="entry name" value="Transferase(Phosphotransferase) domain 1"/>
    <property type="match status" value="1"/>
</dbReference>
<evidence type="ECO:0008006" key="4">
    <source>
        <dbReference type="Google" id="ProtNLM"/>
    </source>
</evidence>
<evidence type="ECO:0000313" key="3">
    <source>
        <dbReference type="Proteomes" id="UP000800093"/>
    </source>
</evidence>
<reference evidence="3" key="1">
    <citation type="journal article" date="2020" name="Stud. Mycol.">
        <title>101 Dothideomycetes genomes: A test case for predicting lifestyles and emergence of pathogens.</title>
        <authorList>
            <person name="Haridas S."/>
            <person name="Albert R."/>
            <person name="Binder M."/>
            <person name="Bloem J."/>
            <person name="LaButti K."/>
            <person name="Salamov A."/>
            <person name="Andreopoulos B."/>
            <person name="Baker S."/>
            <person name="Barry K."/>
            <person name="Bills G."/>
            <person name="Bluhm B."/>
            <person name="Cannon C."/>
            <person name="Castanera R."/>
            <person name="Culley D."/>
            <person name="Daum C."/>
            <person name="Ezra D."/>
            <person name="Gonzalez J."/>
            <person name="Henrissat B."/>
            <person name="Kuo A."/>
            <person name="Liang C."/>
            <person name="Lipzen A."/>
            <person name="Lutzoni F."/>
            <person name="Magnuson J."/>
            <person name="Mondo S."/>
            <person name="Nolan M."/>
            <person name="Ohm R."/>
            <person name="Pangilinan J."/>
            <person name="Park H.-J."/>
            <person name="Ramirez L."/>
            <person name="Alfaro M."/>
            <person name="Sun H."/>
            <person name="Tritt A."/>
            <person name="Yoshinaga Y."/>
            <person name="Zwiers L.-H."/>
            <person name="Turgeon B."/>
            <person name="Goodwin S."/>
            <person name="Spatafora J."/>
            <person name="Crous P."/>
            <person name="Grigoriev I."/>
        </authorList>
    </citation>
    <scope>NUCLEOTIDE SEQUENCE [LARGE SCALE GENOMIC DNA]</scope>
    <source>
        <strain evidence="3">CBS 304.66</strain>
    </source>
</reference>
<evidence type="ECO:0000256" key="1">
    <source>
        <dbReference type="SAM" id="MobiDB-lite"/>
    </source>
</evidence>
<evidence type="ECO:0000313" key="2">
    <source>
        <dbReference type="EMBL" id="KAF2261110.1"/>
    </source>
</evidence>
<dbReference type="Proteomes" id="UP000800093">
    <property type="component" value="Unassembled WGS sequence"/>
</dbReference>
<protein>
    <recommendedName>
        <fullName evidence="4">Protein kinase domain-containing protein</fullName>
    </recommendedName>
</protein>
<feature type="region of interest" description="Disordered" evidence="1">
    <location>
        <begin position="476"/>
        <end position="498"/>
    </location>
</feature>
<organism evidence="2 3">
    <name type="scientific">Lojkania enalia</name>
    <dbReference type="NCBI Taxonomy" id="147567"/>
    <lineage>
        <taxon>Eukaryota</taxon>
        <taxon>Fungi</taxon>
        <taxon>Dikarya</taxon>
        <taxon>Ascomycota</taxon>
        <taxon>Pezizomycotina</taxon>
        <taxon>Dothideomycetes</taxon>
        <taxon>Pleosporomycetidae</taxon>
        <taxon>Pleosporales</taxon>
        <taxon>Pleosporales incertae sedis</taxon>
        <taxon>Lojkania</taxon>
    </lineage>
</organism>